<gene>
    <name evidence="1" type="ORF">AU15_15325</name>
</gene>
<proteinExistence type="predicted"/>
<protein>
    <submittedName>
        <fullName evidence="1">Uncharacterized protein</fullName>
    </submittedName>
</protein>
<reference evidence="1 2" key="1">
    <citation type="journal article" date="2014" name="Genome Announc.">
        <title>Draft Genome Sequences of Marinobacter similis A3d10T and Marinobacter salarius R9SW1T.</title>
        <authorList>
            <person name="Ivanova E.P."/>
            <person name="Ng H.J."/>
            <person name="Webb H.K."/>
            <person name="Feng G."/>
            <person name="Oshima K."/>
            <person name="Hattori M."/>
            <person name="Ohkuma M."/>
            <person name="Sergeev A.F."/>
            <person name="Mikhailov V.V."/>
            <person name="Crawford R.J."/>
            <person name="Sawabe T."/>
        </authorList>
    </citation>
    <scope>NUCLEOTIDE SEQUENCE [LARGE SCALE GENOMIC DNA]</scope>
    <source>
        <strain evidence="2">A3d10 and R9SW1</strain>
    </source>
</reference>
<dbReference type="HOGENOM" id="CLU_1784569_0_0_6"/>
<dbReference type="InterPro" id="IPR027443">
    <property type="entry name" value="IPNS-like_sf"/>
</dbReference>
<dbReference type="EMBL" id="CP007152">
    <property type="protein sequence ID" value="AHI33268.1"/>
    <property type="molecule type" value="Genomic_DNA"/>
</dbReference>
<dbReference type="KEGG" id="msr:AU15_15325"/>
<evidence type="ECO:0000313" key="1">
    <source>
        <dbReference type="EMBL" id="AHI33268.1"/>
    </source>
</evidence>
<accession>W5Z472</accession>
<evidence type="ECO:0000313" key="2">
    <source>
        <dbReference type="Proteomes" id="UP000035081"/>
    </source>
</evidence>
<organism evidence="1 2">
    <name type="scientific">Marinobacter salarius</name>
    <dbReference type="NCBI Taxonomy" id="1420917"/>
    <lineage>
        <taxon>Bacteria</taxon>
        <taxon>Pseudomonadati</taxon>
        <taxon>Pseudomonadota</taxon>
        <taxon>Gammaproteobacteria</taxon>
        <taxon>Pseudomonadales</taxon>
        <taxon>Marinobacteraceae</taxon>
        <taxon>Marinobacter</taxon>
    </lineage>
</organism>
<dbReference type="Proteomes" id="UP000035081">
    <property type="component" value="Chromosome"/>
</dbReference>
<name>W5Z472_9GAMM</name>
<dbReference type="AlphaFoldDB" id="W5Z472"/>
<dbReference type="Gene3D" id="2.60.120.330">
    <property type="entry name" value="B-lactam Antibiotic, Isopenicillin N Synthase, Chain"/>
    <property type="match status" value="1"/>
</dbReference>
<sequence length="145" mass="16575">MYTWCDLTKQLPFAINIDELRRELDQLKDDSWLEHYDVTLSRGWKSIPLVSKNGEASGPESQRAAPYEEMKRTEICADLPAFSSLLDSFHCPQGASVLPDWILVRALINTEMSDTRLPTSPFGKFAFIFQLRQMLEFISGSTARK</sequence>
<dbReference type="SUPFAM" id="SSF51197">
    <property type="entry name" value="Clavaminate synthase-like"/>
    <property type="match status" value="1"/>
</dbReference>